<evidence type="ECO:0000313" key="7">
    <source>
        <dbReference type="Proteomes" id="UP000028511"/>
    </source>
</evidence>
<evidence type="ECO:0000256" key="4">
    <source>
        <dbReference type="PIRSR" id="PIRSR602129-50"/>
    </source>
</evidence>
<dbReference type="InterPro" id="IPR002129">
    <property type="entry name" value="PyrdxlP-dep_de-COase"/>
</dbReference>
<dbReference type="GO" id="GO:0019752">
    <property type="term" value="P:carboxylic acid metabolic process"/>
    <property type="evidence" value="ECO:0007669"/>
    <property type="project" value="InterPro"/>
</dbReference>
<dbReference type="InterPro" id="IPR050477">
    <property type="entry name" value="GrpII_AminoAcid_Decarb"/>
</dbReference>
<evidence type="ECO:0000259" key="5">
    <source>
        <dbReference type="Pfam" id="PF21391"/>
    </source>
</evidence>
<dbReference type="InterPro" id="IPR015424">
    <property type="entry name" value="PyrdxlP-dep_Trfase"/>
</dbReference>
<proteinExistence type="predicted"/>
<dbReference type="EMBL" id="CBSW010000244">
    <property type="protein sequence ID" value="CDG98663.1"/>
    <property type="molecule type" value="Genomic_DNA"/>
</dbReference>
<gene>
    <name evidence="6" type="ORF">XBP1_400057</name>
</gene>
<accession>A0A077NJM1</accession>
<dbReference type="SUPFAM" id="SSF53383">
    <property type="entry name" value="PLP-dependent transferases"/>
    <property type="match status" value="1"/>
</dbReference>
<evidence type="ECO:0000256" key="2">
    <source>
        <dbReference type="ARBA" id="ARBA00022898"/>
    </source>
</evidence>
<dbReference type="GO" id="GO:0030170">
    <property type="term" value="F:pyridoxal phosphate binding"/>
    <property type="evidence" value="ECO:0007669"/>
    <property type="project" value="InterPro"/>
</dbReference>
<reference evidence="6" key="1">
    <citation type="submission" date="2013-07" db="EMBL/GenBank/DDBJ databases">
        <title>Sub-species coevolution in mutualistic symbiosis.</title>
        <authorList>
            <person name="Murfin K."/>
            <person name="Klassen J."/>
            <person name="Lee M."/>
            <person name="Forst S."/>
            <person name="Stock P."/>
            <person name="Goodrich-Blair H."/>
        </authorList>
    </citation>
    <scope>NUCLEOTIDE SEQUENCE [LARGE SCALE GENOMIC DNA]</scope>
    <source>
        <strain evidence="6">Puntauvense</strain>
    </source>
</reference>
<keyword evidence="3 6" id="KW-0456">Lyase</keyword>
<dbReference type="Proteomes" id="UP000028511">
    <property type="component" value="Unassembled WGS sequence"/>
</dbReference>
<evidence type="ECO:0000313" key="6">
    <source>
        <dbReference type="EMBL" id="CDG98663.1"/>
    </source>
</evidence>
<dbReference type="InterPro" id="IPR049373">
    <property type="entry name" value="TyrDC_C"/>
</dbReference>
<dbReference type="PANTHER" id="PTHR42735">
    <property type="match status" value="1"/>
</dbReference>
<comment type="cofactor">
    <cofactor evidence="1 4">
        <name>pyridoxal 5'-phosphate</name>
        <dbReference type="ChEBI" id="CHEBI:597326"/>
    </cofactor>
</comment>
<dbReference type="RefSeq" id="WP_038213215.1">
    <property type="nucleotide sequence ID" value="NZ_CAWLWN010000038.1"/>
</dbReference>
<feature type="modified residue" description="N6-(pyridoxal phosphate)lysine" evidence="4">
    <location>
        <position position="397"/>
    </location>
</feature>
<name>A0A077NJM1_XENBV</name>
<dbReference type="PROSITE" id="PS00392">
    <property type="entry name" value="DDC_GAD_HDC_YDC"/>
    <property type="match status" value="1"/>
</dbReference>
<evidence type="ECO:0000256" key="3">
    <source>
        <dbReference type="ARBA" id="ARBA00023239"/>
    </source>
</evidence>
<organism evidence="6 7">
    <name type="scientific">Xenorhabdus bovienii str. puntauvense</name>
    <dbReference type="NCBI Taxonomy" id="1398201"/>
    <lineage>
        <taxon>Bacteria</taxon>
        <taxon>Pseudomonadati</taxon>
        <taxon>Pseudomonadota</taxon>
        <taxon>Gammaproteobacteria</taxon>
        <taxon>Enterobacterales</taxon>
        <taxon>Morganellaceae</taxon>
        <taxon>Xenorhabdus</taxon>
    </lineage>
</organism>
<dbReference type="InterPro" id="IPR015421">
    <property type="entry name" value="PyrdxlP-dep_Trfase_major"/>
</dbReference>
<comment type="caution">
    <text evidence="6">The sequence shown here is derived from an EMBL/GenBank/DDBJ whole genome shotgun (WGS) entry which is preliminary data.</text>
</comment>
<evidence type="ECO:0000256" key="1">
    <source>
        <dbReference type="ARBA" id="ARBA00001933"/>
    </source>
</evidence>
<dbReference type="Gene3D" id="3.40.640.10">
    <property type="entry name" value="Type I PLP-dependent aspartate aminotransferase-like (Major domain)"/>
    <property type="match status" value="1"/>
</dbReference>
<protein>
    <submittedName>
        <fullName evidence="6">Putative Tyrosine decarboxylase</fullName>
        <ecNumber evidence="6">4.1.1.25</ecNumber>
    </submittedName>
</protein>
<dbReference type="HOGENOM" id="CLU_005446_0_1_6"/>
<dbReference type="AlphaFoldDB" id="A0A077NJM1"/>
<keyword evidence="2 4" id="KW-0663">Pyridoxal phosphate</keyword>
<feature type="domain" description="L-tyrosine decarboxylase C-terminal" evidence="5">
    <location>
        <begin position="486"/>
        <end position="626"/>
    </location>
</feature>
<dbReference type="PANTHER" id="PTHR42735:SF4">
    <property type="entry name" value="PYRIDOXAL PHOSPHATE-DEPENDENT DECARBOXYLASE FAMILY PROTEIN"/>
    <property type="match status" value="1"/>
</dbReference>
<dbReference type="GO" id="GO:0004837">
    <property type="term" value="F:tyrosine decarboxylase activity"/>
    <property type="evidence" value="ECO:0007669"/>
    <property type="project" value="UniProtKB-EC"/>
</dbReference>
<sequence>MTKPLYTNLNVDALFLGPKSENAVFFREMMDYAVSEHMHWRSGFHPEDAALVTSVDRYEHNYRETLYRTEGILNQLSAKLKNTSIPFFSPRYLGHISGDTLMVSNLAYVMAMMYNPNNCSYESSPTTTELELESGLDLCRMFGYDPQHAWGHITSGGTVANYEGLWVARNLKTLPFAVSQHPDTKELVSHKSPKQLMNMPTTEVLDLISELQKRGIFDEIRNMTCRGTGSKTEILGKLLVPQSKHYSWMKAADIFGIGQENIIPLPVNEHYQTDIGKMREITFDLIEKGEPILAMIGVVGTTEVGAIDRIDEVIALRQECEKRYGGSFYIHVDAAYAGYACSMLLNEQGEFMEYDDLVNYHHTLGIVPENISWPKPEVYQSFKALRYVDSITVDPHKVGFIQYSAGAICMKDKRILDLISSRALYVFEENDNQSNSPASNRGVLGASIMEGSKSGATAAALWAAHRLLPLNISGYGKVIAAGIVTANQLLDKMANMPPIEVGEYRFKMHIMPTPDFHMINFTFKEVGNASLINHNALNKRIYELCSYSSGRAYSNDFLTSSTILDYKEYGDTPWYYAEKCGFSRSEWEKTRCVYVLRAAVMTHCLRNEEHFEEHWNQLQAIFVRKLTQLVDEEEKKLRQMLNREESFLIIDKNN</sequence>
<dbReference type="Pfam" id="PF00282">
    <property type="entry name" value="Pyridoxal_deC"/>
    <property type="match status" value="1"/>
</dbReference>
<dbReference type="InterPro" id="IPR021115">
    <property type="entry name" value="Pyridoxal-P_BS"/>
</dbReference>
<dbReference type="EC" id="4.1.1.25" evidence="6"/>
<dbReference type="Pfam" id="PF21391">
    <property type="entry name" value="tyr_de_CO2_C"/>
    <property type="match status" value="1"/>
</dbReference>